<dbReference type="RefSeq" id="XP_022235043.1">
    <property type="nucleotide sequence ID" value="XM_022379335.1"/>
</dbReference>
<evidence type="ECO:0000256" key="4">
    <source>
        <dbReference type="ARBA" id="ARBA00022679"/>
    </source>
</evidence>
<dbReference type="CDD" id="cd13959">
    <property type="entry name" value="PT_UbiA_COQ2"/>
    <property type="match status" value="1"/>
</dbReference>
<feature type="transmembrane region" description="Helical" evidence="8">
    <location>
        <begin position="277"/>
        <end position="297"/>
    </location>
</feature>
<feature type="transmembrane region" description="Helical" evidence="8">
    <location>
        <begin position="254"/>
        <end position="271"/>
    </location>
</feature>
<reference evidence="10 11" key="1">
    <citation type="submission" date="2025-05" db="UniProtKB">
        <authorList>
            <consortium name="RefSeq"/>
        </authorList>
    </citation>
    <scope>IDENTIFICATION</scope>
    <source>
        <tissue evidence="10 11">Muscle</tissue>
    </source>
</reference>
<evidence type="ECO:0000256" key="1">
    <source>
        <dbReference type="ARBA" id="ARBA00001946"/>
    </source>
</evidence>
<dbReference type="InterPro" id="IPR000537">
    <property type="entry name" value="UbiA_prenyltransferase"/>
</dbReference>
<evidence type="ECO:0000313" key="9">
    <source>
        <dbReference type="Proteomes" id="UP000694941"/>
    </source>
</evidence>
<evidence type="ECO:0000256" key="7">
    <source>
        <dbReference type="ARBA" id="ARBA00023136"/>
    </source>
</evidence>
<feature type="transmembrane region" description="Helical" evidence="8">
    <location>
        <begin position="201"/>
        <end position="220"/>
    </location>
</feature>
<evidence type="ECO:0000313" key="12">
    <source>
        <dbReference type="RefSeq" id="XP_022235043.1"/>
    </source>
</evidence>
<feature type="transmembrane region" description="Helical" evidence="8">
    <location>
        <begin position="131"/>
        <end position="151"/>
    </location>
</feature>
<proteinExistence type="inferred from homology"/>
<accession>A0ABM1BYW6</accession>
<dbReference type="InterPro" id="IPR039653">
    <property type="entry name" value="Prenyltransferase"/>
</dbReference>
<dbReference type="RefSeq" id="XP_022235042.1">
    <property type="nucleotide sequence ID" value="XM_022379334.1"/>
</dbReference>
<organism evidence="9 10">
    <name type="scientific">Limulus polyphemus</name>
    <name type="common">Atlantic horseshoe crab</name>
    <dbReference type="NCBI Taxonomy" id="6850"/>
    <lineage>
        <taxon>Eukaryota</taxon>
        <taxon>Metazoa</taxon>
        <taxon>Ecdysozoa</taxon>
        <taxon>Arthropoda</taxon>
        <taxon>Chelicerata</taxon>
        <taxon>Merostomata</taxon>
        <taxon>Xiphosura</taxon>
        <taxon>Limulidae</taxon>
        <taxon>Limulus</taxon>
    </lineage>
</organism>
<dbReference type="RefSeq" id="XP_013791291.1">
    <property type="nucleotide sequence ID" value="XM_013935837.2"/>
</dbReference>
<comment type="subcellular location">
    <subcellularLocation>
        <location evidence="2">Membrane</location>
        <topology evidence="2">Multi-pass membrane protein</topology>
    </subcellularLocation>
</comment>
<keyword evidence="7 8" id="KW-0472">Membrane</keyword>
<dbReference type="PANTHER" id="PTHR11048:SF28">
    <property type="entry name" value="4-HYDROXYBENZOATE POLYPRENYLTRANSFERASE, MITOCHONDRIAL"/>
    <property type="match status" value="1"/>
</dbReference>
<dbReference type="Gene3D" id="1.10.357.140">
    <property type="entry name" value="UbiA prenyltransferase"/>
    <property type="match status" value="1"/>
</dbReference>
<gene>
    <name evidence="10 11 12" type="primary">LOC106475140</name>
</gene>
<dbReference type="InterPro" id="IPR044878">
    <property type="entry name" value="UbiA_sf"/>
</dbReference>
<keyword evidence="6 8" id="KW-1133">Transmembrane helix</keyword>
<evidence type="ECO:0000256" key="6">
    <source>
        <dbReference type="ARBA" id="ARBA00022989"/>
    </source>
</evidence>
<evidence type="ECO:0000256" key="2">
    <source>
        <dbReference type="ARBA" id="ARBA00004141"/>
    </source>
</evidence>
<evidence type="ECO:0000313" key="10">
    <source>
        <dbReference type="RefSeq" id="XP_013791291.1"/>
    </source>
</evidence>
<evidence type="ECO:0000256" key="3">
    <source>
        <dbReference type="ARBA" id="ARBA00005985"/>
    </source>
</evidence>
<dbReference type="GeneID" id="106475140"/>
<sequence length="311" mass="35261">MATILSRSFRVFHFLHRAYFHRSVWSYHGEKCLTRVNMVTRHLKSASNVCETKTEVSSRLSSPFNKHFNSEHRVCISVLKSSQDCVRSKRETHHAVSMSGVYPKTLAESLVHSMPGSIQPYLKLMRIDRPIGTWLLLWPCAWSIGLATPAGHFPDPYYLALFAAGALLMRGAGCTVNDMWDKDIDKQVARTKDRPLASGQLNMIDAWVLLGGQLSLALFVLLQLNWYSIVLGASSLGLVVTYPLMKRFTYWPQVMLGLTFNWGAFLGWSSICGTCKWSAVLPLYTACIFWTLIYDTIYAHQVIRLLNVLHI</sequence>
<keyword evidence="4" id="KW-0808">Transferase</keyword>
<dbReference type="Proteomes" id="UP000694941">
    <property type="component" value="Unplaced"/>
</dbReference>
<evidence type="ECO:0000256" key="5">
    <source>
        <dbReference type="ARBA" id="ARBA00022692"/>
    </source>
</evidence>
<dbReference type="PANTHER" id="PTHR11048">
    <property type="entry name" value="PRENYLTRANSFERASES"/>
    <property type="match status" value="1"/>
</dbReference>
<keyword evidence="5 8" id="KW-0812">Transmembrane</keyword>
<dbReference type="PROSITE" id="PS00943">
    <property type="entry name" value="UBIA"/>
    <property type="match status" value="1"/>
</dbReference>
<evidence type="ECO:0000313" key="11">
    <source>
        <dbReference type="RefSeq" id="XP_022235042.1"/>
    </source>
</evidence>
<evidence type="ECO:0000256" key="8">
    <source>
        <dbReference type="SAM" id="Phobius"/>
    </source>
</evidence>
<dbReference type="InterPro" id="IPR030470">
    <property type="entry name" value="UbiA_prenylTrfase_CS"/>
</dbReference>
<name>A0ABM1BYW6_LIMPO</name>
<dbReference type="Pfam" id="PF01040">
    <property type="entry name" value="UbiA"/>
    <property type="match status" value="1"/>
</dbReference>
<feature type="transmembrane region" description="Helical" evidence="8">
    <location>
        <begin position="157"/>
        <end position="180"/>
    </location>
</feature>
<keyword evidence="9" id="KW-1185">Reference proteome</keyword>
<comment type="cofactor">
    <cofactor evidence="1">
        <name>Mg(2+)</name>
        <dbReference type="ChEBI" id="CHEBI:18420"/>
    </cofactor>
</comment>
<protein>
    <submittedName>
        <fullName evidence="10 11">4-hydroxybenzoate polyprenyltransferase, mitochondrial-like</fullName>
    </submittedName>
</protein>
<comment type="similarity">
    <text evidence="3">Belongs to the UbiA prenyltransferase family.</text>
</comment>